<keyword evidence="8" id="KW-1185">Reference proteome</keyword>
<evidence type="ECO:0000256" key="2">
    <source>
        <dbReference type="ARBA" id="ARBA00022759"/>
    </source>
</evidence>
<gene>
    <name evidence="7" type="ORF">BLA27_06745</name>
</gene>
<evidence type="ECO:0000256" key="3">
    <source>
        <dbReference type="ARBA" id="ARBA00022763"/>
    </source>
</evidence>
<evidence type="ECO:0000256" key="1">
    <source>
        <dbReference type="ARBA" id="ARBA00022722"/>
    </source>
</evidence>
<keyword evidence="4 6" id="KW-0378">Hydrolase</keyword>
<reference evidence="7 8" key="1">
    <citation type="submission" date="2016-10" db="EMBL/GenBank/DDBJ databases">
        <title>The Draft Genome Sequence of the Potato Rhizosphere Bacteria Ochrobactrum sp. IPA7.2.</title>
        <authorList>
            <person name="Gogoleva N.E."/>
            <person name="Khlopko Y.A."/>
            <person name="Burygin G.L."/>
            <person name="Plotnikov A.O."/>
        </authorList>
    </citation>
    <scope>NUCLEOTIDE SEQUENCE [LARGE SCALE GENOMIC DNA]</scope>
    <source>
        <strain evidence="7 8">IPA7.2</strain>
    </source>
</reference>
<name>A0A1J6HMQ9_9HYPH</name>
<keyword evidence="5 6" id="KW-0234">DNA repair</keyword>
<dbReference type="CDD" id="cd00221">
    <property type="entry name" value="Vsr"/>
    <property type="match status" value="1"/>
</dbReference>
<evidence type="ECO:0000256" key="6">
    <source>
        <dbReference type="PIRNR" id="PIRNR018267"/>
    </source>
</evidence>
<dbReference type="Proteomes" id="UP000182985">
    <property type="component" value="Unassembled WGS sequence"/>
</dbReference>
<dbReference type="GO" id="GO:0006298">
    <property type="term" value="P:mismatch repair"/>
    <property type="evidence" value="ECO:0007669"/>
    <property type="project" value="UniProtKB-UniRule"/>
</dbReference>
<dbReference type="AlphaFoldDB" id="A0A1J6HMQ9"/>
<organism evidence="7 8">
    <name type="scientific">Brucella cytisi</name>
    <dbReference type="NCBI Taxonomy" id="407152"/>
    <lineage>
        <taxon>Bacteria</taxon>
        <taxon>Pseudomonadati</taxon>
        <taxon>Pseudomonadota</taxon>
        <taxon>Alphaproteobacteria</taxon>
        <taxon>Hyphomicrobiales</taxon>
        <taxon>Brucellaceae</taxon>
        <taxon>Brucella/Ochrobactrum group</taxon>
        <taxon>Brucella</taxon>
    </lineage>
</organism>
<sequence length="152" mass="17585">MADVHDKATRSRNMAAIRATNTKSELIIRKGLHASGFRYRLHAKELPGKPDLVLAKYRAVVFINGCFWHGHDCHLFHWPATREEFWREKIGGNVARDERNLTELRNTGWRIALIWECALKGKARRSSGEVIDTLGRWLLTDDREIQIRGVQI</sequence>
<keyword evidence="2 6" id="KW-0255">Endonuclease</keyword>
<dbReference type="InterPro" id="IPR004603">
    <property type="entry name" value="DNA_mismatch_endonuc_vsr"/>
</dbReference>
<dbReference type="InterPro" id="IPR011335">
    <property type="entry name" value="Restrct_endonuc-II-like"/>
</dbReference>
<dbReference type="EMBL" id="MOEC01000005">
    <property type="protein sequence ID" value="OIS94212.1"/>
    <property type="molecule type" value="Genomic_DNA"/>
</dbReference>
<dbReference type="GO" id="GO:0004519">
    <property type="term" value="F:endonuclease activity"/>
    <property type="evidence" value="ECO:0007669"/>
    <property type="project" value="UniProtKB-KW"/>
</dbReference>
<dbReference type="EC" id="3.1.-.-" evidence="6"/>
<comment type="similarity">
    <text evidence="6">Belongs to the vsr family.</text>
</comment>
<accession>A0A1J6HMQ9</accession>
<evidence type="ECO:0000256" key="5">
    <source>
        <dbReference type="ARBA" id="ARBA00023204"/>
    </source>
</evidence>
<proteinExistence type="inferred from homology"/>
<dbReference type="NCBIfam" id="TIGR00632">
    <property type="entry name" value="vsr"/>
    <property type="match status" value="1"/>
</dbReference>
<comment type="caution">
    <text evidence="7">The sequence shown here is derived from an EMBL/GenBank/DDBJ whole genome shotgun (WGS) entry which is preliminary data.</text>
</comment>
<dbReference type="OrthoDB" id="9801520at2"/>
<protein>
    <recommendedName>
        <fullName evidence="6">Very short patch repair endonuclease</fullName>
        <ecNumber evidence="6">3.1.-.-</ecNumber>
    </recommendedName>
</protein>
<dbReference type="RefSeq" id="WP_071631028.1">
    <property type="nucleotide sequence ID" value="NZ_MOEC01000005.1"/>
</dbReference>
<dbReference type="GO" id="GO:0016787">
    <property type="term" value="F:hydrolase activity"/>
    <property type="evidence" value="ECO:0007669"/>
    <property type="project" value="UniProtKB-KW"/>
</dbReference>
<evidence type="ECO:0000313" key="7">
    <source>
        <dbReference type="EMBL" id="OIS94212.1"/>
    </source>
</evidence>
<comment type="function">
    <text evidence="6">May nick specific sequences that contain T:G mispairs resulting from m5C-deamination.</text>
</comment>
<dbReference type="SUPFAM" id="SSF52980">
    <property type="entry name" value="Restriction endonuclease-like"/>
    <property type="match status" value="1"/>
</dbReference>
<dbReference type="Gene3D" id="3.40.960.10">
    <property type="entry name" value="VSR Endonuclease"/>
    <property type="match status" value="1"/>
</dbReference>
<keyword evidence="1 6" id="KW-0540">Nuclease</keyword>
<evidence type="ECO:0000256" key="4">
    <source>
        <dbReference type="ARBA" id="ARBA00022801"/>
    </source>
</evidence>
<dbReference type="Pfam" id="PF03852">
    <property type="entry name" value="Vsr"/>
    <property type="match status" value="1"/>
</dbReference>
<dbReference type="PIRSF" id="PIRSF018267">
    <property type="entry name" value="VSR_endonuc"/>
    <property type="match status" value="1"/>
</dbReference>
<evidence type="ECO:0000313" key="8">
    <source>
        <dbReference type="Proteomes" id="UP000182985"/>
    </source>
</evidence>
<keyword evidence="3 6" id="KW-0227">DNA damage</keyword>